<dbReference type="RefSeq" id="WP_184577111.1">
    <property type="nucleotide sequence ID" value="NZ_JACHJT010000001.1"/>
</dbReference>
<dbReference type="GO" id="GO:0030976">
    <property type="term" value="F:thiamine pyrophosphate binding"/>
    <property type="evidence" value="ECO:0007669"/>
    <property type="project" value="InterPro"/>
</dbReference>
<dbReference type="PANTHER" id="PTHR18968">
    <property type="entry name" value="THIAMINE PYROPHOSPHATE ENZYMES"/>
    <property type="match status" value="1"/>
</dbReference>
<keyword evidence="9" id="KW-1185">Reference proteome</keyword>
<comment type="caution">
    <text evidence="8">The sequence shown here is derived from an EMBL/GenBank/DDBJ whole genome shotgun (WGS) entry which is preliminary data.</text>
</comment>
<keyword evidence="3 4" id="KW-0786">Thiamine pyrophosphate</keyword>
<evidence type="ECO:0000256" key="2">
    <source>
        <dbReference type="ARBA" id="ARBA00007812"/>
    </source>
</evidence>
<dbReference type="SUPFAM" id="SSF52518">
    <property type="entry name" value="Thiamin diphosphate-binding fold (THDP-binding)"/>
    <property type="match status" value="2"/>
</dbReference>
<dbReference type="InterPro" id="IPR012001">
    <property type="entry name" value="Thiamin_PyroP_enz_TPP-bd_dom"/>
</dbReference>
<dbReference type="GO" id="GO:0050660">
    <property type="term" value="F:flavin adenine dinucleotide binding"/>
    <property type="evidence" value="ECO:0007669"/>
    <property type="project" value="TreeGrafter"/>
</dbReference>
<gene>
    <name evidence="8" type="ORF">F4561_002041</name>
</gene>
<name>A0A7W7RFU7_9ACTN</name>
<dbReference type="SUPFAM" id="SSF52467">
    <property type="entry name" value="DHS-like NAD/FAD-binding domain"/>
    <property type="match status" value="1"/>
</dbReference>
<proteinExistence type="inferred from homology"/>
<comment type="cofactor">
    <cofactor evidence="1">
        <name>thiamine diphosphate</name>
        <dbReference type="ChEBI" id="CHEBI:58937"/>
    </cofactor>
</comment>
<evidence type="ECO:0000313" key="9">
    <source>
        <dbReference type="Proteomes" id="UP000523007"/>
    </source>
</evidence>
<feature type="domain" description="Thiamine pyrophosphate enzyme TPP-binding" evidence="6">
    <location>
        <begin position="385"/>
        <end position="531"/>
    </location>
</feature>
<dbReference type="InterPro" id="IPR029061">
    <property type="entry name" value="THDP-binding"/>
</dbReference>
<protein>
    <submittedName>
        <fullName evidence="8">Thiamine pyrophosphate-dependent acetolactate synthase large subunit-like protein</fullName>
    </submittedName>
</protein>
<dbReference type="AlphaFoldDB" id="A0A7W7RFU7"/>
<comment type="similarity">
    <text evidence="2 4">Belongs to the TPP enzyme family.</text>
</comment>
<dbReference type="GO" id="GO:0005948">
    <property type="term" value="C:acetolactate synthase complex"/>
    <property type="evidence" value="ECO:0007669"/>
    <property type="project" value="TreeGrafter"/>
</dbReference>
<evidence type="ECO:0000259" key="6">
    <source>
        <dbReference type="Pfam" id="PF02775"/>
    </source>
</evidence>
<organism evidence="8 9">
    <name type="scientific">Lipingzhangella halophila</name>
    <dbReference type="NCBI Taxonomy" id="1783352"/>
    <lineage>
        <taxon>Bacteria</taxon>
        <taxon>Bacillati</taxon>
        <taxon>Actinomycetota</taxon>
        <taxon>Actinomycetes</taxon>
        <taxon>Streptosporangiales</taxon>
        <taxon>Nocardiopsidaceae</taxon>
        <taxon>Lipingzhangella</taxon>
    </lineage>
</organism>
<dbReference type="EMBL" id="JACHJT010000001">
    <property type="protein sequence ID" value="MBB4931221.1"/>
    <property type="molecule type" value="Genomic_DNA"/>
</dbReference>
<evidence type="ECO:0000256" key="3">
    <source>
        <dbReference type="ARBA" id="ARBA00023052"/>
    </source>
</evidence>
<reference evidence="8 9" key="1">
    <citation type="submission" date="2020-08" db="EMBL/GenBank/DDBJ databases">
        <title>Sequencing the genomes of 1000 actinobacteria strains.</title>
        <authorList>
            <person name="Klenk H.-P."/>
        </authorList>
    </citation>
    <scope>NUCLEOTIDE SEQUENCE [LARGE SCALE GENOMIC DNA]</scope>
    <source>
        <strain evidence="8 9">DSM 102030</strain>
    </source>
</reference>
<dbReference type="CDD" id="cd00568">
    <property type="entry name" value="TPP_enzymes"/>
    <property type="match status" value="1"/>
</dbReference>
<dbReference type="PANTHER" id="PTHR18968:SF166">
    <property type="entry name" value="2-HYDROXYACYL-COA LYASE 2"/>
    <property type="match status" value="1"/>
</dbReference>
<dbReference type="Proteomes" id="UP000523007">
    <property type="component" value="Unassembled WGS sequence"/>
</dbReference>
<evidence type="ECO:0000256" key="4">
    <source>
        <dbReference type="RuleBase" id="RU362132"/>
    </source>
</evidence>
<dbReference type="GO" id="GO:0009099">
    <property type="term" value="P:L-valine biosynthetic process"/>
    <property type="evidence" value="ECO:0007669"/>
    <property type="project" value="TreeGrafter"/>
</dbReference>
<dbReference type="Pfam" id="PF02776">
    <property type="entry name" value="TPP_enzyme_N"/>
    <property type="match status" value="1"/>
</dbReference>
<sequence>MRVAEAVARELARLGIDQVFGVVGSGNFHVTNALVAAGARFVATRHEAGAATMADAHARTTGAVAAVTVHQGCGLTNALTAITEAAKSRTPLLVLSADTAASDLLSNFHIDQPAVLNGLGVATESITSPATAVRDATRAFRRAAVDRRTVVLNLPLDIQEAPVPLSAVPPVPPPARSPARPEPAAVASLAELLRTARSPVFVAGRGARLAGAAGVLSDLAEHSGALLATSAVARGMFADHPWSIDVAGGFASPLTADLLREADLVVAWGASLNSWTLRNGELLSPDASVVQIDDDTEALAVHTRVDLALLGDVGATARAALEEVRERPRCEPSWRTPDLRESIAQRCRWRDVPFTDTSTEDTIDPRTLTIALDDVLPRERVVAPDGGNFNGYPAMFLGVPDARGFCLTLAFASIGLGVATAIGAGLASPGRVAVAGVGDGGFMMSHVELNTAVRMEVPLIVVVYNDHAYGAEVHHFAPHGYATDIVEFPETDIARIARGHGCEAVTVRTLADLKEVERWVDGSRRAPLVIDARITSFPSWLIDHAFAADAGP</sequence>
<dbReference type="InterPro" id="IPR012000">
    <property type="entry name" value="Thiamin_PyroP_enz_cen_dom"/>
</dbReference>
<evidence type="ECO:0000259" key="5">
    <source>
        <dbReference type="Pfam" id="PF00205"/>
    </source>
</evidence>
<dbReference type="CDD" id="cd07035">
    <property type="entry name" value="TPP_PYR_POX_like"/>
    <property type="match status" value="1"/>
</dbReference>
<evidence type="ECO:0000313" key="8">
    <source>
        <dbReference type="EMBL" id="MBB4931221.1"/>
    </source>
</evidence>
<dbReference type="GO" id="GO:0009097">
    <property type="term" value="P:isoleucine biosynthetic process"/>
    <property type="evidence" value="ECO:0007669"/>
    <property type="project" value="TreeGrafter"/>
</dbReference>
<accession>A0A7W7RFU7</accession>
<evidence type="ECO:0000259" key="7">
    <source>
        <dbReference type="Pfam" id="PF02776"/>
    </source>
</evidence>
<dbReference type="Pfam" id="PF02775">
    <property type="entry name" value="TPP_enzyme_C"/>
    <property type="match status" value="1"/>
</dbReference>
<dbReference type="InterPro" id="IPR029035">
    <property type="entry name" value="DHS-like_NAD/FAD-binding_dom"/>
</dbReference>
<dbReference type="Gene3D" id="3.40.50.970">
    <property type="match status" value="2"/>
</dbReference>
<feature type="domain" description="Thiamine pyrophosphate enzyme central" evidence="5">
    <location>
        <begin position="187"/>
        <end position="319"/>
    </location>
</feature>
<dbReference type="GO" id="GO:0003984">
    <property type="term" value="F:acetolactate synthase activity"/>
    <property type="evidence" value="ECO:0007669"/>
    <property type="project" value="TreeGrafter"/>
</dbReference>
<dbReference type="InterPro" id="IPR011766">
    <property type="entry name" value="TPP_enzyme_TPP-bd"/>
</dbReference>
<dbReference type="InterPro" id="IPR045229">
    <property type="entry name" value="TPP_enz"/>
</dbReference>
<dbReference type="Pfam" id="PF00205">
    <property type="entry name" value="TPP_enzyme_M"/>
    <property type="match status" value="1"/>
</dbReference>
<feature type="domain" description="Thiamine pyrophosphate enzyme N-terminal TPP-binding" evidence="7">
    <location>
        <begin position="1"/>
        <end position="105"/>
    </location>
</feature>
<evidence type="ECO:0000256" key="1">
    <source>
        <dbReference type="ARBA" id="ARBA00001964"/>
    </source>
</evidence>
<dbReference type="Gene3D" id="3.40.50.1220">
    <property type="entry name" value="TPP-binding domain"/>
    <property type="match status" value="1"/>
</dbReference>
<dbReference type="GO" id="GO:0000287">
    <property type="term" value="F:magnesium ion binding"/>
    <property type="evidence" value="ECO:0007669"/>
    <property type="project" value="InterPro"/>
</dbReference>